<reference evidence="1 2" key="1">
    <citation type="submission" date="2019-03" db="EMBL/GenBank/DDBJ databases">
        <title>Single cell metagenomics reveals metabolic interactions within the superorganism composed of flagellate Streblomastix strix and complex community of Bacteroidetes bacteria on its surface.</title>
        <authorList>
            <person name="Treitli S.C."/>
            <person name="Kolisko M."/>
            <person name="Husnik F."/>
            <person name="Keeling P."/>
            <person name="Hampl V."/>
        </authorList>
    </citation>
    <scope>NUCLEOTIDE SEQUENCE [LARGE SCALE GENOMIC DNA]</scope>
    <source>
        <strain evidence="1">ST1C</strain>
    </source>
</reference>
<evidence type="ECO:0008006" key="3">
    <source>
        <dbReference type="Google" id="ProtNLM"/>
    </source>
</evidence>
<gene>
    <name evidence="1" type="ORF">EZS28_000788</name>
</gene>
<proteinExistence type="predicted"/>
<comment type="caution">
    <text evidence="1">The sequence shown here is derived from an EMBL/GenBank/DDBJ whole genome shotgun (WGS) entry which is preliminary data.</text>
</comment>
<dbReference type="Proteomes" id="UP000324800">
    <property type="component" value="Unassembled WGS sequence"/>
</dbReference>
<evidence type="ECO:0000313" key="1">
    <source>
        <dbReference type="EMBL" id="KAA6403675.1"/>
    </source>
</evidence>
<name>A0A5J4XAZ2_9EUKA</name>
<dbReference type="AlphaFoldDB" id="A0A5J4XAZ2"/>
<dbReference type="Gene3D" id="1.10.510.10">
    <property type="entry name" value="Transferase(Phosphotransferase) domain 1"/>
    <property type="match status" value="1"/>
</dbReference>
<protein>
    <recommendedName>
        <fullName evidence="3">Protein kinase domain-containing protein</fullName>
    </recommendedName>
</protein>
<accession>A0A5J4XAZ2</accession>
<evidence type="ECO:0000313" key="2">
    <source>
        <dbReference type="Proteomes" id="UP000324800"/>
    </source>
</evidence>
<dbReference type="EMBL" id="SNRW01000073">
    <property type="protein sequence ID" value="KAA6403675.1"/>
    <property type="molecule type" value="Genomic_DNA"/>
</dbReference>
<dbReference type="InterPro" id="IPR011009">
    <property type="entry name" value="Kinase-like_dom_sf"/>
</dbReference>
<dbReference type="SUPFAM" id="SSF56112">
    <property type="entry name" value="Protein kinase-like (PK-like)"/>
    <property type="match status" value="1"/>
</dbReference>
<sequence>MCGMILHSVRIGKISGSDVEDFEISEQNMIDVLEALEQAHINGWYHRDMSPSNFMIVNNNEIRCKQTSDKKRLCIINWENAVERSIGGGIQVPGSISRLLTTVDHAAWLLRMIQSS</sequence>
<organism evidence="1 2">
    <name type="scientific">Streblomastix strix</name>
    <dbReference type="NCBI Taxonomy" id="222440"/>
    <lineage>
        <taxon>Eukaryota</taxon>
        <taxon>Metamonada</taxon>
        <taxon>Preaxostyla</taxon>
        <taxon>Oxymonadida</taxon>
        <taxon>Streblomastigidae</taxon>
        <taxon>Streblomastix</taxon>
    </lineage>
</organism>